<accession>A0ABX5LSG4</accession>
<name>A0ABX5LSG4_9BACT</name>
<feature type="chain" id="PRO_5046640558" evidence="1">
    <location>
        <begin position="20"/>
        <end position="145"/>
    </location>
</feature>
<comment type="caution">
    <text evidence="2">The sequence shown here is derived from an EMBL/GenBank/DDBJ whole genome shotgun (WGS) entry which is preliminary data.</text>
</comment>
<protein>
    <submittedName>
        <fullName evidence="2">Uncharacterized protein</fullName>
    </submittedName>
</protein>
<evidence type="ECO:0000313" key="3">
    <source>
        <dbReference type="Proteomes" id="UP000245523"/>
    </source>
</evidence>
<dbReference type="Proteomes" id="UP000245523">
    <property type="component" value="Unassembled WGS sequence"/>
</dbReference>
<organism evidence="2 3">
    <name type="scientific">Hallerella porci</name>
    <dbReference type="NCBI Taxonomy" id="1945871"/>
    <lineage>
        <taxon>Bacteria</taxon>
        <taxon>Pseudomonadati</taxon>
        <taxon>Fibrobacterota</taxon>
        <taxon>Fibrobacteria</taxon>
        <taxon>Fibrobacterales</taxon>
        <taxon>Fibrobacteraceae</taxon>
        <taxon>Hallerella</taxon>
    </lineage>
</organism>
<reference evidence="2 3" key="1">
    <citation type="submission" date="2018-05" db="EMBL/GenBank/DDBJ databases">
        <title>Animal gut microbial communities from fecal samples from Wisconsin, USA.</title>
        <authorList>
            <person name="Neumann A."/>
        </authorList>
    </citation>
    <scope>NUCLEOTIDE SEQUENCE [LARGE SCALE GENOMIC DNA]</scope>
    <source>
        <strain evidence="2 3">UWS4</strain>
    </source>
</reference>
<proteinExistence type="predicted"/>
<dbReference type="EMBL" id="QGHD01000001">
    <property type="protein sequence ID" value="PWL04223.1"/>
    <property type="molecule type" value="Genomic_DNA"/>
</dbReference>
<keyword evidence="3" id="KW-1185">Reference proteome</keyword>
<sequence>MFTRLVVSVGFATFLAACSATLPKAELATHEDSSRNIPQIDNMIVSLKKSYISQCYAPILDKNPPENQCQTELFQMLERRYHMNYSQKNIDQASNELFFRDVDARLRKMVRTDPEVRRAVREGTFRNADDMLSYYREKYAFVSTN</sequence>
<evidence type="ECO:0000313" key="2">
    <source>
        <dbReference type="EMBL" id="PWL04223.1"/>
    </source>
</evidence>
<dbReference type="RefSeq" id="WP_106198074.1">
    <property type="nucleotide sequence ID" value="NZ_JAXEIU010000038.1"/>
</dbReference>
<evidence type="ECO:0000256" key="1">
    <source>
        <dbReference type="SAM" id="SignalP"/>
    </source>
</evidence>
<feature type="signal peptide" evidence="1">
    <location>
        <begin position="1"/>
        <end position="19"/>
    </location>
</feature>
<keyword evidence="1" id="KW-0732">Signal</keyword>
<gene>
    <name evidence="2" type="ORF">B0H50_101237</name>
</gene>
<dbReference type="PROSITE" id="PS51257">
    <property type="entry name" value="PROKAR_LIPOPROTEIN"/>
    <property type="match status" value="1"/>
</dbReference>